<gene>
    <name evidence="1" type="ORF">PDJAM_G00113700</name>
</gene>
<accession>A0ACC5Y2W9</accession>
<sequence>MLRKRVWRKAASDAVSWHQDESLNTTMFILKEFGPTGFLLKEDREPKNYKVFLGDPHTCTCGTFQKEKDLCKHICW</sequence>
<dbReference type="Proteomes" id="UP000830395">
    <property type="component" value="Chromosome 2"/>
</dbReference>
<evidence type="ECO:0000313" key="1">
    <source>
        <dbReference type="EMBL" id="MCJ8730026.1"/>
    </source>
</evidence>
<comment type="caution">
    <text evidence="1">The sequence shown here is derived from an EMBL/GenBank/DDBJ whole genome shotgun (WGS) entry which is preliminary data.</text>
</comment>
<protein>
    <submittedName>
        <fullName evidence="1">Uncharacterized protein</fullName>
    </submittedName>
</protein>
<keyword evidence="2" id="KW-1185">Reference proteome</keyword>
<proteinExistence type="predicted"/>
<dbReference type="EMBL" id="CM040976">
    <property type="protein sequence ID" value="MCJ8730026.1"/>
    <property type="molecule type" value="Genomic_DNA"/>
</dbReference>
<reference evidence="1" key="1">
    <citation type="submission" date="2020-02" db="EMBL/GenBank/DDBJ databases">
        <title>Genome sequencing of the panga catfish, Pangasius djambal.</title>
        <authorList>
            <person name="Wen M."/>
            <person name="Zahm M."/>
            <person name="Roques C."/>
            <person name="Cabau C."/>
            <person name="Klopp C."/>
            <person name="Donnadieu C."/>
            <person name="Jouanno E."/>
            <person name="Avarre J.-C."/>
            <person name="Campet M."/>
            <person name="Ha T."/>
            <person name="Dugue R."/>
            <person name="Lampietro C."/>
            <person name="Louis A."/>
            <person name="Herpin A."/>
            <person name="Echchiki A."/>
            <person name="Berthelot C."/>
            <person name="Parey E."/>
            <person name="Roest-Crollius H."/>
            <person name="Braasch I."/>
            <person name="Postlethwait J.H."/>
            <person name="Bobe J."/>
            <person name="Montfort J."/>
            <person name="Bouchez O."/>
            <person name="Begum T."/>
            <person name="Schartl M."/>
            <person name="Gustiano R."/>
            <person name="Guiguen Y."/>
        </authorList>
    </citation>
    <scope>NUCLEOTIDE SEQUENCE</scope>
    <source>
        <strain evidence="1">Pdj_M5554</strain>
    </source>
</reference>
<organism evidence="1 2">
    <name type="scientific">Pangasius djambal</name>
    <dbReference type="NCBI Taxonomy" id="1691987"/>
    <lineage>
        <taxon>Eukaryota</taxon>
        <taxon>Metazoa</taxon>
        <taxon>Chordata</taxon>
        <taxon>Craniata</taxon>
        <taxon>Vertebrata</taxon>
        <taxon>Euteleostomi</taxon>
        <taxon>Actinopterygii</taxon>
        <taxon>Neopterygii</taxon>
        <taxon>Teleostei</taxon>
        <taxon>Ostariophysi</taxon>
        <taxon>Siluriformes</taxon>
        <taxon>Pangasiidae</taxon>
        <taxon>Pangasius</taxon>
    </lineage>
</organism>
<evidence type="ECO:0000313" key="2">
    <source>
        <dbReference type="Proteomes" id="UP000830395"/>
    </source>
</evidence>
<name>A0ACC5Y2W9_9TELE</name>